<accession>F2E4J9</accession>
<organism evidence="2">
    <name type="scientific">Hordeum vulgare subsp. vulgare</name>
    <name type="common">Domesticated barley</name>
    <dbReference type="NCBI Taxonomy" id="112509"/>
    <lineage>
        <taxon>Eukaryota</taxon>
        <taxon>Viridiplantae</taxon>
        <taxon>Streptophyta</taxon>
        <taxon>Embryophyta</taxon>
        <taxon>Tracheophyta</taxon>
        <taxon>Spermatophyta</taxon>
        <taxon>Magnoliopsida</taxon>
        <taxon>Liliopsida</taxon>
        <taxon>Poales</taxon>
        <taxon>Poaceae</taxon>
        <taxon>BOP clade</taxon>
        <taxon>Pooideae</taxon>
        <taxon>Triticodae</taxon>
        <taxon>Triticeae</taxon>
        <taxon>Hordeinae</taxon>
        <taxon>Hordeum</taxon>
    </lineage>
</organism>
<dbReference type="GO" id="GO:0005975">
    <property type="term" value="P:carbohydrate metabolic process"/>
    <property type="evidence" value="ECO:0007669"/>
    <property type="project" value="InterPro"/>
</dbReference>
<feature type="chain" id="PRO_5003276378" evidence="1">
    <location>
        <begin position="25"/>
        <end position="400"/>
    </location>
</feature>
<feature type="signal peptide" evidence="1">
    <location>
        <begin position="1"/>
        <end position="24"/>
    </location>
</feature>
<dbReference type="AlphaFoldDB" id="F2E4J9"/>
<keyword evidence="1" id="KW-0732">Signal</keyword>
<dbReference type="SUPFAM" id="SSF48208">
    <property type="entry name" value="Six-hairpin glycosidases"/>
    <property type="match status" value="1"/>
</dbReference>
<dbReference type="Gene3D" id="1.50.10.10">
    <property type="match status" value="1"/>
</dbReference>
<evidence type="ECO:0000313" key="2">
    <source>
        <dbReference type="EMBL" id="BAK02271.1"/>
    </source>
</evidence>
<protein>
    <submittedName>
        <fullName evidence="2">Predicted protein</fullName>
    </submittedName>
</protein>
<reference evidence="2" key="1">
    <citation type="journal article" date="2011" name="Plant Physiol.">
        <title>Comprehensive sequence analysis of 24,783 barley full-length cDNAs derived from 12 clone libraries.</title>
        <authorList>
            <person name="Matsumoto T."/>
            <person name="Tanaka T."/>
            <person name="Sakai H."/>
            <person name="Amano N."/>
            <person name="Kanamori H."/>
            <person name="Kurita K."/>
            <person name="Kikuta A."/>
            <person name="Kamiya K."/>
            <person name="Yamamoto M."/>
            <person name="Ikawa H."/>
            <person name="Fujii N."/>
            <person name="Hori K."/>
            <person name="Itoh T."/>
            <person name="Sato K."/>
        </authorList>
    </citation>
    <scope>NUCLEOTIDE SEQUENCE</scope>
    <source>
        <tissue evidence="2">Shoot and root</tissue>
    </source>
</reference>
<name>F2E4J9_HORVV</name>
<proteinExistence type="evidence at transcript level"/>
<dbReference type="EMBL" id="AK371073">
    <property type="protein sequence ID" value="BAK02271.1"/>
    <property type="molecule type" value="mRNA"/>
</dbReference>
<dbReference type="InterPro" id="IPR012341">
    <property type="entry name" value="6hp_glycosidase-like_sf"/>
</dbReference>
<dbReference type="InterPro" id="IPR008928">
    <property type="entry name" value="6-hairpin_glycosidase_sf"/>
</dbReference>
<sequence length="400" mass="43670">MRSSGTTPLLGFFLLSHVFVVASSTWLENATLALLERCQVTGVGGVQLFTPDASAFYGAQWTRDLSYMVQYAPNLLQQLERSSSRLLVEDAIRYTFQRQRSDGCMPDRVQADGLAVYSPGEVATPFADHAMDNGPFAVKLVVDYSNNWNDTSLFCELEPQLLKALEFVNKSQTGLAFNDPLHPNCTYGFFDTVAASGSILFVSLLLFDASVGAANLVRLTGCGKAEPYESMALGVALSVDTLFDAQTSLFLDADMANALPDVWGSAYLVSLGLSTRARRQQVMNTLASHRTLWQHGQLRHLPFPLVWEKCFDGECPSPGTYQNGAFWATPLAWTVPALLHYGHEALARSLAELAASFFELRSQGNITGILECVNTQTPSEGALAYVASATNIVPLLRLVE</sequence>
<evidence type="ECO:0000256" key="1">
    <source>
        <dbReference type="SAM" id="SignalP"/>
    </source>
</evidence>